<feature type="signal peptide" evidence="1">
    <location>
        <begin position="1"/>
        <end position="23"/>
    </location>
</feature>
<proteinExistence type="predicted"/>
<dbReference type="SUPFAM" id="SSF160574">
    <property type="entry name" value="BT0923-like"/>
    <property type="match status" value="1"/>
</dbReference>
<reference evidence="3 4" key="1">
    <citation type="submission" date="2020-05" db="EMBL/GenBank/DDBJ databases">
        <title>Tigecycline resistant gene in Empedobacter stercoris.</title>
        <authorList>
            <person name="Chen Y."/>
            <person name="Cheng Y."/>
            <person name="Zhou K."/>
        </authorList>
    </citation>
    <scope>NUCLEOTIDE SEQUENCE [LARGE SCALE GENOMIC DNA]</scope>
    <source>
        <strain evidence="3 4">ES202</strain>
    </source>
</reference>
<dbReference type="PROSITE" id="PS51257">
    <property type="entry name" value="PROKAR_LIPOPROTEIN"/>
    <property type="match status" value="1"/>
</dbReference>
<dbReference type="Pfam" id="PF11396">
    <property type="entry name" value="PepSY_like"/>
    <property type="match status" value="1"/>
</dbReference>
<accession>A0ABX1WII0</accession>
<keyword evidence="4" id="KW-1185">Reference proteome</keyword>
<evidence type="ECO:0000313" key="4">
    <source>
        <dbReference type="Proteomes" id="UP000580344"/>
    </source>
</evidence>
<evidence type="ECO:0000256" key="1">
    <source>
        <dbReference type="SAM" id="SignalP"/>
    </source>
</evidence>
<gene>
    <name evidence="3" type="ORF">HMH06_01230</name>
</gene>
<evidence type="ECO:0000259" key="2">
    <source>
        <dbReference type="Pfam" id="PF11396"/>
    </source>
</evidence>
<sequence length="155" mass="17554">MKKIFLGTALFTMFALVTTSCNNDDDTTTTETVELKTLPEEGRSFVTTYFSGIEIARIEKHSPAKIDGTMYEVDFVNRDEIDFDQNGTWLKVEAEGNRSIPTGFILPSIVSYINTNYPTLKINQIEKTYEGFEVELTNDLDLIFNASGEFIRVQP</sequence>
<keyword evidence="1" id="KW-0732">Signal</keyword>
<dbReference type="InterPro" id="IPR021533">
    <property type="entry name" value="PepSY-like"/>
</dbReference>
<dbReference type="Proteomes" id="UP000580344">
    <property type="component" value="Unassembled WGS sequence"/>
</dbReference>
<protein>
    <submittedName>
        <fullName evidence="3">PepSY-like domain-containing protein</fullName>
    </submittedName>
</protein>
<dbReference type="EMBL" id="JABFOQ010000002">
    <property type="protein sequence ID" value="NOJ74480.1"/>
    <property type="molecule type" value="Genomic_DNA"/>
</dbReference>
<feature type="domain" description="Putative beta-lactamase-inhibitor-like PepSY-like" evidence="2">
    <location>
        <begin position="70"/>
        <end position="151"/>
    </location>
</feature>
<comment type="caution">
    <text evidence="3">The sequence shown here is derived from an EMBL/GenBank/DDBJ whole genome shotgun (WGS) entry which is preliminary data.</text>
</comment>
<evidence type="ECO:0000313" key="3">
    <source>
        <dbReference type="EMBL" id="NOJ74480.1"/>
    </source>
</evidence>
<feature type="chain" id="PRO_5046836320" evidence="1">
    <location>
        <begin position="24"/>
        <end position="155"/>
    </location>
</feature>
<organism evidence="3 4">
    <name type="scientific">Empedobacter stercoris</name>
    <dbReference type="NCBI Taxonomy" id="1628248"/>
    <lineage>
        <taxon>Bacteria</taxon>
        <taxon>Pseudomonadati</taxon>
        <taxon>Bacteroidota</taxon>
        <taxon>Flavobacteriia</taxon>
        <taxon>Flavobacteriales</taxon>
        <taxon>Weeksellaceae</taxon>
        <taxon>Empedobacter</taxon>
    </lineage>
</organism>
<name>A0ABX1WII0_9FLAO</name>
<dbReference type="RefSeq" id="WP_171621804.1">
    <property type="nucleotide sequence ID" value="NZ_JABFOQ010000002.1"/>
</dbReference>
<dbReference type="Gene3D" id="3.40.1420.30">
    <property type="match status" value="1"/>
</dbReference>